<comment type="subcellular location">
    <subcellularLocation>
        <location evidence="1">Membrane</location>
        <topology evidence="1">Multi-pass membrane protein</topology>
    </subcellularLocation>
</comment>
<feature type="transmembrane region" description="Helical" evidence="7">
    <location>
        <begin position="47"/>
        <end position="68"/>
    </location>
</feature>
<dbReference type="Pfam" id="PF02080">
    <property type="entry name" value="TrkA_C"/>
    <property type="match status" value="2"/>
</dbReference>
<dbReference type="PANTHER" id="PTHR43652:SF2">
    <property type="entry name" value="BASIC AMINO ACID ANTIPORTER YFCC-RELATED"/>
    <property type="match status" value="1"/>
</dbReference>
<proteinExistence type="predicted"/>
<comment type="caution">
    <text evidence="9">The sequence shown here is derived from an EMBL/GenBank/DDBJ whole genome shotgun (WGS) entry which is preliminary data.</text>
</comment>
<feature type="transmembrane region" description="Helical" evidence="7">
    <location>
        <begin position="440"/>
        <end position="459"/>
    </location>
</feature>
<organism evidence="9 10">
    <name type="scientific">Gramella jeungdoensis</name>
    <dbReference type="NCBI Taxonomy" id="708091"/>
    <lineage>
        <taxon>Bacteria</taxon>
        <taxon>Pseudomonadati</taxon>
        <taxon>Bacteroidota</taxon>
        <taxon>Flavobacteriia</taxon>
        <taxon>Flavobacteriales</taxon>
        <taxon>Flavobacteriaceae</taxon>
        <taxon>Christiangramia</taxon>
    </lineage>
</organism>
<evidence type="ECO:0000256" key="3">
    <source>
        <dbReference type="ARBA" id="ARBA00022692"/>
    </source>
</evidence>
<accession>A0ABT0YYR5</accession>
<protein>
    <submittedName>
        <fullName evidence="9">SLC13 family permease</fullName>
    </submittedName>
</protein>
<keyword evidence="2" id="KW-0813">Transport</keyword>
<dbReference type="InterPro" id="IPR006037">
    <property type="entry name" value="RCK_C"/>
</dbReference>
<feature type="transmembrane region" description="Helical" evidence="7">
    <location>
        <begin position="501"/>
        <end position="519"/>
    </location>
</feature>
<dbReference type="Proteomes" id="UP001155077">
    <property type="component" value="Unassembled WGS sequence"/>
</dbReference>
<dbReference type="RefSeq" id="WP_252111014.1">
    <property type="nucleotide sequence ID" value="NZ_JAMSCK010000002.1"/>
</dbReference>
<dbReference type="Gene3D" id="3.30.70.1450">
    <property type="entry name" value="Regulator of K+ conductance, C-terminal domain"/>
    <property type="match status" value="2"/>
</dbReference>
<feature type="transmembrane region" description="Helical" evidence="7">
    <location>
        <begin position="175"/>
        <end position="194"/>
    </location>
</feature>
<dbReference type="SUPFAM" id="SSF116726">
    <property type="entry name" value="TrkA C-terminal domain-like"/>
    <property type="match status" value="2"/>
</dbReference>
<feature type="transmembrane region" description="Helical" evidence="7">
    <location>
        <begin position="525"/>
        <end position="550"/>
    </location>
</feature>
<feature type="transmembrane region" description="Helical" evidence="7">
    <location>
        <begin position="415"/>
        <end position="433"/>
    </location>
</feature>
<gene>
    <name evidence="9" type="ORF">NE848_04430</name>
</gene>
<evidence type="ECO:0000256" key="1">
    <source>
        <dbReference type="ARBA" id="ARBA00004141"/>
    </source>
</evidence>
<feature type="transmembrane region" description="Helical" evidence="7">
    <location>
        <begin position="471"/>
        <end position="494"/>
    </location>
</feature>
<keyword evidence="3 7" id="KW-0812">Transmembrane</keyword>
<reference evidence="9" key="1">
    <citation type="submission" date="2022-06" db="EMBL/GenBank/DDBJ databases">
        <title>Gramella sediminis sp. nov., isolated from deep-sea sediment of the Indian Ocean.</title>
        <authorList>
            <person name="Yang L."/>
        </authorList>
    </citation>
    <scope>NUCLEOTIDE SEQUENCE</scope>
    <source>
        <strain evidence="9">HMD3159</strain>
    </source>
</reference>
<feature type="transmembrane region" description="Helical" evidence="7">
    <location>
        <begin position="562"/>
        <end position="582"/>
    </location>
</feature>
<keyword evidence="4" id="KW-0677">Repeat</keyword>
<dbReference type="EMBL" id="JAMSCK010000002">
    <property type="protein sequence ID" value="MCM8568612.1"/>
    <property type="molecule type" value="Genomic_DNA"/>
</dbReference>
<evidence type="ECO:0000256" key="6">
    <source>
        <dbReference type="ARBA" id="ARBA00023136"/>
    </source>
</evidence>
<evidence type="ECO:0000256" key="2">
    <source>
        <dbReference type="ARBA" id="ARBA00022448"/>
    </source>
</evidence>
<dbReference type="InterPro" id="IPR004680">
    <property type="entry name" value="Cit_transptr-like_dom"/>
</dbReference>
<feature type="transmembrane region" description="Helical" evidence="7">
    <location>
        <begin position="393"/>
        <end position="409"/>
    </location>
</feature>
<keyword evidence="5 7" id="KW-1133">Transmembrane helix</keyword>
<evidence type="ECO:0000256" key="7">
    <source>
        <dbReference type="SAM" id="Phobius"/>
    </source>
</evidence>
<dbReference type="Pfam" id="PF03600">
    <property type="entry name" value="CitMHS"/>
    <property type="match status" value="1"/>
</dbReference>
<keyword evidence="10" id="KW-1185">Reference proteome</keyword>
<sequence>MEIALVIGLLVIAIILFATETFSVDVVTIGLLVVLCISGVLTPSEAFAGFSSDFMIILASIFVISGALSETGLLDKVGSKLIKGIKSKSLFIAYTMLITGSFSAFMNNTTVTALVTGPVVGMCRKLKISPSKVLIPVAYSSILGGTCTLIGTSTNVAVSGYIASVGLEPLHFFEILWIGLILCAVGIVFMLVFWRRLLPDRQEGSFTEEYKIKQYLTEIVIPQGSSLIGKHAFTSELAQWEVKIIKVIRRKDDIIPTPSTILEVEDILLVECKVDDLIKVKEHAGLHVMADTIGKKEIQSDKVRLVEVLITPGSRLVDRTLKEARFRQNYGLVVLAIHRFEGMVSKKIGNVKLKIGDVLLVQGTEETIEAIRNSTEFSVMGDFRVNMFKERKGIFAALVFLLAIIAGSLDLVPLSVAFLTAALVTVMVGALHVERAYEIMNWKLLILIGGMSAFGTAMHNSGASEFLANNIIGLLGGLGTIWVLAGFVILVILLTQPMSNAAAALVILPVAMDAAGILQADPRTFAIAIMLGASVSLITPFEPSCILVYGPGKYKFMDFIKAGVPLTVILLTIILLLVPVFWPMLE</sequence>
<dbReference type="InterPro" id="IPR051679">
    <property type="entry name" value="DASS-Related_Transporters"/>
</dbReference>
<dbReference type="PANTHER" id="PTHR43652">
    <property type="entry name" value="BASIC AMINO ACID ANTIPORTER YFCC-RELATED"/>
    <property type="match status" value="1"/>
</dbReference>
<feature type="domain" description="RCK C-terminal" evidence="8">
    <location>
        <begin position="293"/>
        <end position="377"/>
    </location>
</feature>
<evidence type="ECO:0000256" key="5">
    <source>
        <dbReference type="ARBA" id="ARBA00022989"/>
    </source>
</evidence>
<evidence type="ECO:0000313" key="10">
    <source>
        <dbReference type="Proteomes" id="UP001155077"/>
    </source>
</evidence>
<feature type="domain" description="RCK C-terminal" evidence="8">
    <location>
        <begin position="203"/>
        <end position="286"/>
    </location>
</feature>
<evidence type="ECO:0000259" key="8">
    <source>
        <dbReference type="PROSITE" id="PS51202"/>
    </source>
</evidence>
<dbReference type="InterPro" id="IPR036721">
    <property type="entry name" value="RCK_C_sf"/>
</dbReference>
<feature type="transmembrane region" description="Helical" evidence="7">
    <location>
        <begin position="89"/>
        <end position="106"/>
    </location>
</feature>
<keyword evidence="6 7" id="KW-0472">Membrane</keyword>
<evidence type="ECO:0000256" key="4">
    <source>
        <dbReference type="ARBA" id="ARBA00022737"/>
    </source>
</evidence>
<name>A0ABT0YYR5_9FLAO</name>
<dbReference type="PROSITE" id="PS51202">
    <property type="entry name" value="RCK_C"/>
    <property type="match status" value="2"/>
</dbReference>
<evidence type="ECO:0000313" key="9">
    <source>
        <dbReference type="EMBL" id="MCM8568612.1"/>
    </source>
</evidence>